<dbReference type="SUPFAM" id="SSF52540">
    <property type="entry name" value="P-loop containing nucleoside triphosphate hydrolases"/>
    <property type="match status" value="1"/>
</dbReference>
<keyword evidence="5" id="KW-0804">Transcription</keyword>
<dbReference type="PROSITE" id="PS00676">
    <property type="entry name" value="SIGMA54_INTERACT_2"/>
    <property type="match status" value="1"/>
</dbReference>
<dbReference type="EMBL" id="JABBJJ010000177">
    <property type="protein sequence ID" value="NMO19307.1"/>
    <property type="molecule type" value="Genomic_DNA"/>
</dbReference>
<keyword evidence="2" id="KW-0067">ATP-binding</keyword>
<dbReference type="PROSITE" id="PS00688">
    <property type="entry name" value="SIGMA54_INTERACT_3"/>
    <property type="match status" value="1"/>
</dbReference>
<name>A0A848LN74_9BACT</name>
<dbReference type="Pfam" id="PF25601">
    <property type="entry name" value="AAA_lid_14"/>
    <property type="match status" value="1"/>
</dbReference>
<dbReference type="Pfam" id="PF13492">
    <property type="entry name" value="GAF_3"/>
    <property type="match status" value="1"/>
</dbReference>
<dbReference type="InterPro" id="IPR025943">
    <property type="entry name" value="Sigma_54_int_dom_ATP-bd_2"/>
</dbReference>
<comment type="caution">
    <text evidence="7">The sequence shown here is derived from an EMBL/GenBank/DDBJ whole genome shotgun (WGS) entry which is preliminary data.</text>
</comment>
<dbReference type="InterPro" id="IPR058031">
    <property type="entry name" value="AAA_lid_NorR"/>
</dbReference>
<dbReference type="Proteomes" id="UP000518300">
    <property type="component" value="Unassembled WGS sequence"/>
</dbReference>
<dbReference type="Gene3D" id="1.10.10.60">
    <property type="entry name" value="Homeodomain-like"/>
    <property type="match status" value="1"/>
</dbReference>
<evidence type="ECO:0000259" key="6">
    <source>
        <dbReference type="PROSITE" id="PS50045"/>
    </source>
</evidence>
<reference evidence="7 8" key="1">
    <citation type="submission" date="2020-04" db="EMBL/GenBank/DDBJ databases">
        <title>Draft genome of Pyxidicoccus fallax type strain.</title>
        <authorList>
            <person name="Whitworth D.E."/>
        </authorList>
    </citation>
    <scope>NUCLEOTIDE SEQUENCE [LARGE SCALE GENOMIC DNA]</scope>
    <source>
        <strain evidence="7 8">DSM 14698</strain>
    </source>
</reference>
<dbReference type="InterPro" id="IPR002078">
    <property type="entry name" value="Sigma_54_int"/>
</dbReference>
<keyword evidence="4" id="KW-0238">DNA-binding</keyword>
<dbReference type="InterPro" id="IPR025944">
    <property type="entry name" value="Sigma_54_int_dom_CS"/>
</dbReference>
<evidence type="ECO:0000256" key="5">
    <source>
        <dbReference type="ARBA" id="ARBA00023163"/>
    </source>
</evidence>
<protein>
    <submittedName>
        <fullName evidence="7">Sigma 54-interacting transcriptional regulator</fullName>
    </submittedName>
</protein>
<accession>A0A848LN74</accession>
<gene>
    <name evidence="7" type="ORF">HG543_31215</name>
</gene>
<dbReference type="GO" id="GO:0005524">
    <property type="term" value="F:ATP binding"/>
    <property type="evidence" value="ECO:0007669"/>
    <property type="project" value="UniProtKB-KW"/>
</dbReference>
<keyword evidence="3" id="KW-0805">Transcription regulation</keyword>
<dbReference type="RefSeq" id="WP_169348558.1">
    <property type="nucleotide sequence ID" value="NZ_JABBJJ010000177.1"/>
</dbReference>
<proteinExistence type="predicted"/>
<dbReference type="PANTHER" id="PTHR32071">
    <property type="entry name" value="TRANSCRIPTIONAL REGULATORY PROTEIN"/>
    <property type="match status" value="1"/>
</dbReference>
<evidence type="ECO:0000256" key="4">
    <source>
        <dbReference type="ARBA" id="ARBA00023125"/>
    </source>
</evidence>
<dbReference type="Gene3D" id="1.10.8.60">
    <property type="match status" value="1"/>
</dbReference>
<dbReference type="PROSITE" id="PS00675">
    <property type="entry name" value="SIGMA54_INTERACT_1"/>
    <property type="match status" value="1"/>
</dbReference>
<dbReference type="InterPro" id="IPR027417">
    <property type="entry name" value="P-loop_NTPase"/>
</dbReference>
<sequence>MSDGMSGRIEGAQDARDLVELATSEDSVGELLRRGLDWLTRVVRFDLATLFLLKEGRLVSVAARGPLANAKVRQHTLNLAEFPSLRQALETRRARAFTEEDHSHGDGDPFDGVLDLPPGHSCMVVPLCAGERVYGVLSLDRAECETYPQPVVDLVEVYGQMLATALQAAEQRATFEQMHRQDHEHAKLLEAQLGGDSEGILETSLSPMMRDLARRAKQVAETDTPVLITGETGTGKERLARAIHRWSSRADHPFVTLNCAAIPAGLLESELFGHVKGAFTGATKDRAGRFQMANGGTLLLDEVGELPVELQAKLLRALQEKTFEPVGSDKTVRADVRILAATHVDLQQAIAQKRFREDLYYRLSVFPLRLPPLRERLEDLPQLCAFLLEEQARRTGRRGMKATPAGLERLEAYEWPGNLRELANALERATILTRGTELGAESFDLPTGGAGAVSRGPQASAPAEAPAVEASLKPGAVPTLAAVQREHIMKVLTLTRGRVYGPGGAAALLGLKPSTLQSRMKKLGIARLDQFVVDEV</sequence>
<dbReference type="Pfam" id="PF00158">
    <property type="entry name" value="Sigma54_activat"/>
    <property type="match status" value="1"/>
</dbReference>
<evidence type="ECO:0000256" key="1">
    <source>
        <dbReference type="ARBA" id="ARBA00022741"/>
    </source>
</evidence>
<dbReference type="InterPro" id="IPR025662">
    <property type="entry name" value="Sigma_54_int_dom_ATP-bd_1"/>
</dbReference>
<evidence type="ECO:0000313" key="8">
    <source>
        <dbReference type="Proteomes" id="UP000518300"/>
    </source>
</evidence>
<evidence type="ECO:0000313" key="7">
    <source>
        <dbReference type="EMBL" id="NMO19307.1"/>
    </source>
</evidence>
<dbReference type="InterPro" id="IPR003018">
    <property type="entry name" value="GAF"/>
</dbReference>
<dbReference type="InterPro" id="IPR029016">
    <property type="entry name" value="GAF-like_dom_sf"/>
</dbReference>
<feature type="domain" description="Sigma-54 factor interaction" evidence="6">
    <location>
        <begin position="202"/>
        <end position="431"/>
    </location>
</feature>
<keyword evidence="8" id="KW-1185">Reference proteome</keyword>
<dbReference type="AlphaFoldDB" id="A0A848LN74"/>
<keyword evidence="1" id="KW-0547">Nucleotide-binding</keyword>
<dbReference type="CDD" id="cd00009">
    <property type="entry name" value="AAA"/>
    <property type="match status" value="1"/>
</dbReference>
<evidence type="ECO:0000256" key="3">
    <source>
        <dbReference type="ARBA" id="ARBA00023015"/>
    </source>
</evidence>
<dbReference type="Gene3D" id="3.30.450.40">
    <property type="match status" value="1"/>
</dbReference>
<dbReference type="InterPro" id="IPR003593">
    <property type="entry name" value="AAA+_ATPase"/>
</dbReference>
<dbReference type="PROSITE" id="PS50045">
    <property type="entry name" value="SIGMA54_INTERACT_4"/>
    <property type="match status" value="1"/>
</dbReference>
<dbReference type="GO" id="GO:0003677">
    <property type="term" value="F:DNA binding"/>
    <property type="evidence" value="ECO:0007669"/>
    <property type="project" value="UniProtKB-KW"/>
</dbReference>
<dbReference type="FunFam" id="3.40.50.300:FF:000006">
    <property type="entry name" value="DNA-binding transcriptional regulator NtrC"/>
    <property type="match status" value="1"/>
</dbReference>
<dbReference type="SMART" id="SM00065">
    <property type="entry name" value="GAF"/>
    <property type="match status" value="1"/>
</dbReference>
<dbReference type="SMART" id="SM00382">
    <property type="entry name" value="AAA"/>
    <property type="match status" value="1"/>
</dbReference>
<organism evidence="7 8">
    <name type="scientific">Pyxidicoccus fallax</name>
    <dbReference type="NCBI Taxonomy" id="394095"/>
    <lineage>
        <taxon>Bacteria</taxon>
        <taxon>Pseudomonadati</taxon>
        <taxon>Myxococcota</taxon>
        <taxon>Myxococcia</taxon>
        <taxon>Myxococcales</taxon>
        <taxon>Cystobacterineae</taxon>
        <taxon>Myxococcaceae</taxon>
        <taxon>Pyxidicoccus</taxon>
    </lineage>
</organism>
<dbReference type="Gene3D" id="3.40.50.300">
    <property type="entry name" value="P-loop containing nucleotide triphosphate hydrolases"/>
    <property type="match status" value="1"/>
</dbReference>
<dbReference type="SUPFAM" id="SSF55781">
    <property type="entry name" value="GAF domain-like"/>
    <property type="match status" value="1"/>
</dbReference>
<evidence type="ECO:0000256" key="2">
    <source>
        <dbReference type="ARBA" id="ARBA00022840"/>
    </source>
</evidence>
<dbReference type="GO" id="GO:0006355">
    <property type="term" value="P:regulation of DNA-templated transcription"/>
    <property type="evidence" value="ECO:0007669"/>
    <property type="project" value="InterPro"/>
</dbReference>